<dbReference type="AlphaFoldDB" id="A0A9P8G4W9"/>
<dbReference type="Gene3D" id="3.40.50.1820">
    <property type="entry name" value="alpha/beta hydrolase"/>
    <property type="match status" value="1"/>
</dbReference>
<dbReference type="Proteomes" id="UP000729357">
    <property type="component" value="Unassembled WGS sequence"/>
</dbReference>
<dbReference type="PANTHER" id="PTHR33630">
    <property type="entry name" value="CUTINASE RV1984C-RELATED-RELATED"/>
    <property type="match status" value="1"/>
</dbReference>
<dbReference type="InterPro" id="IPR043729">
    <property type="entry name" value="DUF5672"/>
</dbReference>
<dbReference type="InterPro" id="IPR000675">
    <property type="entry name" value="Cutinase/axe"/>
</dbReference>
<reference evidence="4" key="2">
    <citation type="submission" date="2021-08" db="EMBL/GenBank/DDBJ databases">
        <authorList>
            <person name="Gostincar C."/>
            <person name="Sun X."/>
            <person name="Song Z."/>
            <person name="Gunde-Cimerman N."/>
        </authorList>
    </citation>
    <scope>NUCLEOTIDE SEQUENCE</scope>
    <source>
        <strain evidence="4">EXF-9298</strain>
    </source>
</reference>
<evidence type="ECO:0000256" key="1">
    <source>
        <dbReference type="ARBA" id="ARBA00022801"/>
    </source>
</evidence>
<evidence type="ECO:0000259" key="3">
    <source>
        <dbReference type="Pfam" id="PF18922"/>
    </source>
</evidence>
<feature type="non-terminal residue" evidence="4">
    <location>
        <position position="1"/>
    </location>
</feature>
<dbReference type="SMART" id="SM01110">
    <property type="entry name" value="Cutinase"/>
    <property type="match status" value="1"/>
</dbReference>
<evidence type="ECO:0000313" key="4">
    <source>
        <dbReference type="EMBL" id="KAG9990989.1"/>
    </source>
</evidence>
<sequence length="467" mass="50587">MNTRNTTLLGVAIAIFTFTLLFLEFGYGARTPNHAQDLDRTDTKPLTSTADVLDRKKVATIIETRAKSNLVPLIVHFANVLGPTWPIHVIGSEENQHLFTESAVFQRYVASGQITLAQLDPSISLEKSTGVSAFLAANGDFWQSLAPADHVLLFQADSILCSNSPRRVDDFLEYDFVGAPISSQYGAGYNGGLSLRNRTRTLEIIESVKWNGEFEDQWFYKQLVAVGANLPTEEVANQFAVETIFAESPLGLHQVHRWHRGDNLKKLIQWCPEVQIADGTLIETRGTGEPQGPSNSFKTMDAAILAKLMGSSKYNTVYLASVDQNSAAGTADINTGLKSNPNRCFILKGYSQGAAATVDAMPKLTSAAFNAVKGVFLIGNPHHRAGLACNVDSKGGSTTKNVNGLSVLLGSIPNNWVSKTLDVCAYGDPVCDTAYGLDVSNHLSYKSDPNVQNQGIKFVLGKLRGTS</sequence>
<organism evidence="4 5">
    <name type="scientific">Aureobasidium melanogenum</name>
    <name type="common">Aureobasidium pullulans var. melanogenum</name>
    <dbReference type="NCBI Taxonomy" id="46634"/>
    <lineage>
        <taxon>Eukaryota</taxon>
        <taxon>Fungi</taxon>
        <taxon>Dikarya</taxon>
        <taxon>Ascomycota</taxon>
        <taxon>Pezizomycotina</taxon>
        <taxon>Dothideomycetes</taxon>
        <taxon>Dothideomycetidae</taxon>
        <taxon>Dothideales</taxon>
        <taxon>Saccotheciaceae</taxon>
        <taxon>Aureobasidium</taxon>
    </lineage>
</organism>
<evidence type="ECO:0000313" key="5">
    <source>
        <dbReference type="Proteomes" id="UP000729357"/>
    </source>
</evidence>
<accession>A0A9P8G4W9</accession>
<comment type="caution">
    <text evidence="4">The sequence shown here is derived from an EMBL/GenBank/DDBJ whole genome shotgun (WGS) entry which is preliminary data.</text>
</comment>
<proteinExistence type="predicted"/>
<keyword evidence="1" id="KW-0378">Hydrolase</keyword>
<dbReference type="Pfam" id="PF01083">
    <property type="entry name" value="Cutinase"/>
    <property type="match status" value="1"/>
</dbReference>
<keyword evidence="2" id="KW-1015">Disulfide bond</keyword>
<dbReference type="GO" id="GO:0052689">
    <property type="term" value="F:carboxylic ester hydrolase activity"/>
    <property type="evidence" value="ECO:0007669"/>
    <property type="project" value="UniProtKB-ARBA"/>
</dbReference>
<dbReference type="EMBL" id="JAHFXS010000009">
    <property type="protein sequence ID" value="KAG9990989.1"/>
    <property type="molecule type" value="Genomic_DNA"/>
</dbReference>
<dbReference type="InterPro" id="IPR029058">
    <property type="entry name" value="AB_hydrolase_fold"/>
</dbReference>
<reference evidence="4" key="1">
    <citation type="journal article" date="2021" name="J Fungi (Basel)">
        <title>Virulence traits and population genomics of the black yeast Aureobasidium melanogenum.</title>
        <authorList>
            <person name="Cernosa A."/>
            <person name="Sun X."/>
            <person name="Gostincar C."/>
            <person name="Fang C."/>
            <person name="Gunde-Cimerman N."/>
            <person name="Song Z."/>
        </authorList>
    </citation>
    <scope>NUCLEOTIDE SEQUENCE</scope>
    <source>
        <strain evidence="4">EXF-9298</strain>
    </source>
</reference>
<feature type="domain" description="DUF5672" evidence="3">
    <location>
        <begin position="114"/>
        <end position="253"/>
    </location>
</feature>
<dbReference type="Pfam" id="PF18922">
    <property type="entry name" value="DUF5672"/>
    <property type="match status" value="1"/>
</dbReference>
<gene>
    <name evidence="4" type="ORF">KCU98_g714</name>
</gene>
<dbReference type="SUPFAM" id="SSF53474">
    <property type="entry name" value="alpha/beta-Hydrolases"/>
    <property type="match status" value="1"/>
</dbReference>
<evidence type="ECO:0000256" key="2">
    <source>
        <dbReference type="ARBA" id="ARBA00023157"/>
    </source>
</evidence>
<keyword evidence="5" id="KW-1185">Reference proteome</keyword>
<protein>
    <submittedName>
        <fullName evidence="4">A cutinase-like protein from cryptococcus Sp</fullName>
    </submittedName>
</protein>
<dbReference type="PANTHER" id="PTHR33630:SF9">
    <property type="entry name" value="CUTINASE 4"/>
    <property type="match status" value="1"/>
</dbReference>
<name>A0A9P8G4W9_AURME</name>